<dbReference type="GO" id="GO:0005975">
    <property type="term" value="P:carbohydrate metabolic process"/>
    <property type="evidence" value="ECO:0007669"/>
    <property type="project" value="InterPro"/>
</dbReference>
<keyword evidence="2" id="KW-0378">Hydrolase</keyword>
<dbReference type="InterPro" id="IPR051913">
    <property type="entry name" value="GH2_Domain-Containing"/>
</dbReference>
<dbReference type="PANTHER" id="PTHR42732:SF1">
    <property type="entry name" value="BETA-MANNOSIDASE"/>
    <property type="match status" value="1"/>
</dbReference>
<dbReference type="SUPFAM" id="SSF51445">
    <property type="entry name" value="(Trans)glycosidases"/>
    <property type="match status" value="1"/>
</dbReference>
<evidence type="ECO:0000256" key="2">
    <source>
        <dbReference type="ARBA" id="ARBA00022801"/>
    </source>
</evidence>
<dbReference type="AlphaFoldDB" id="A0A851GH06"/>
<name>A0A851GH06_9BACT</name>
<evidence type="ECO:0000256" key="3">
    <source>
        <dbReference type="ARBA" id="ARBA00023295"/>
    </source>
</evidence>
<evidence type="ECO:0000259" key="5">
    <source>
        <dbReference type="Pfam" id="PF02836"/>
    </source>
</evidence>
<organism evidence="7 8">
    <name type="scientific">Oceaniferula marina</name>
    <dbReference type="NCBI Taxonomy" id="2748318"/>
    <lineage>
        <taxon>Bacteria</taxon>
        <taxon>Pseudomonadati</taxon>
        <taxon>Verrucomicrobiota</taxon>
        <taxon>Verrucomicrobiia</taxon>
        <taxon>Verrucomicrobiales</taxon>
        <taxon>Verrucomicrobiaceae</taxon>
        <taxon>Oceaniferula</taxon>
    </lineage>
</organism>
<keyword evidence="3" id="KW-0326">Glycosidase</keyword>
<dbReference type="GO" id="GO:0004553">
    <property type="term" value="F:hydrolase activity, hydrolyzing O-glycosyl compounds"/>
    <property type="evidence" value="ECO:0007669"/>
    <property type="project" value="InterPro"/>
</dbReference>
<dbReference type="InterPro" id="IPR006102">
    <property type="entry name" value="Ig-like_GH2"/>
</dbReference>
<dbReference type="Gene3D" id="3.20.20.80">
    <property type="entry name" value="Glycosidases"/>
    <property type="match status" value="1"/>
</dbReference>
<dbReference type="InterPro" id="IPR008979">
    <property type="entry name" value="Galactose-bd-like_sf"/>
</dbReference>
<proteinExistence type="inferred from homology"/>
<dbReference type="Pfam" id="PF02837">
    <property type="entry name" value="Glyco_hydro_2_N"/>
    <property type="match status" value="1"/>
</dbReference>
<dbReference type="PANTHER" id="PTHR42732">
    <property type="entry name" value="BETA-GALACTOSIDASE"/>
    <property type="match status" value="1"/>
</dbReference>
<dbReference type="EMBL" id="JACBAZ010000001">
    <property type="protein sequence ID" value="NWK54535.1"/>
    <property type="molecule type" value="Genomic_DNA"/>
</dbReference>
<gene>
    <name evidence="7" type="ORF">HW115_02860</name>
</gene>
<dbReference type="Pfam" id="PF02836">
    <property type="entry name" value="Glyco_hydro_2_C"/>
    <property type="match status" value="1"/>
</dbReference>
<dbReference type="Proteomes" id="UP000557872">
    <property type="component" value="Unassembled WGS sequence"/>
</dbReference>
<evidence type="ECO:0008006" key="9">
    <source>
        <dbReference type="Google" id="ProtNLM"/>
    </source>
</evidence>
<dbReference type="InterPro" id="IPR006103">
    <property type="entry name" value="Glyco_hydro_2_cat"/>
</dbReference>
<keyword evidence="8" id="KW-1185">Reference proteome</keyword>
<feature type="domain" description="Glycosyl hydrolases family 2 sugar binding" evidence="6">
    <location>
        <begin position="37"/>
        <end position="211"/>
    </location>
</feature>
<comment type="caution">
    <text evidence="7">The sequence shown here is derived from an EMBL/GenBank/DDBJ whole genome shotgun (WGS) entry which is preliminary data.</text>
</comment>
<evidence type="ECO:0000259" key="4">
    <source>
        <dbReference type="Pfam" id="PF00703"/>
    </source>
</evidence>
<evidence type="ECO:0000313" key="8">
    <source>
        <dbReference type="Proteomes" id="UP000557872"/>
    </source>
</evidence>
<protein>
    <recommendedName>
        <fullName evidence="9">Beta-galactosidase</fullName>
    </recommendedName>
</protein>
<dbReference type="RefSeq" id="WP_178931056.1">
    <property type="nucleotide sequence ID" value="NZ_JACBAZ010000001.1"/>
</dbReference>
<evidence type="ECO:0000313" key="7">
    <source>
        <dbReference type="EMBL" id="NWK54535.1"/>
    </source>
</evidence>
<dbReference type="InterPro" id="IPR006104">
    <property type="entry name" value="Glyco_hydro_2_N"/>
</dbReference>
<dbReference type="SUPFAM" id="SSF49785">
    <property type="entry name" value="Galactose-binding domain-like"/>
    <property type="match status" value="1"/>
</dbReference>
<dbReference type="InterPro" id="IPR013783">
    <property type="entry name" value="Ig-like_fold"/>
</dbReference>
<evidence type="ECO:0000259" key="6">
    <source>
        <dbReference type="Pfam" id="PF02837"/>
    </source>
</evidence>
<dbReference type="Gene3D" id="2.60.40.10">
    <property type="entry name" value="Immunoglobulins"/>
    <property type="match status" value="1"/>
</dbReference>
<dbReference type="Gene3D" id="2.60.120.260">
    <property type="entry name" value="Galactose-binding domain-like"/>
    <property type="match status" value="1"/>
</dbReference>
<dbReference type="SUPFAM" id="SSF49303">
    <property type="entry name" value="beta-Galactosidase/glucuronidase domain"/>
    <property type="match status" value="1"/>
</dbReference>
<evidence type="ECO:0000256" key="1">
    <source>
        <dbReference type="ARBA" id="ARBA00007401"/>
    </source>
</evidence>
<dbReference type="InterPro" id="IPR036156">
    <property type="entry name" value="Beta-gal/glucu_dom_sf"/>
</dbReference>
<accession>A0A851GH06</accession>
<comment type="similarity">
    <text evidence="1">Belongs to the glycosyl hydrolase 2 family.</text>
</comment>
<feature type="domain" description="Glycoside hydrolase family 2 immunoglobulin-like beta-sandwich" evidence="4">
    <location>
        <begin position="227"/>
        <end position="321"/>
    </location>
</feature>
<dbReference type="Pfam" id="PF00703">
    <property type="entry name" value="Glyco_hydro_2"/>
    <property type="match status" value="1"/>
</dbReference>
<feature type="domain" description="Glycoside hydrolase family 2 catalytic" evidence="5">
    <location>
        <begin position="328"/>
        <end position="586"/>
    </location>
</feature>
<dbReference type="InterPro" id="IPR017853">
    <property type="entry name" value="GH"/>
</dbReference>
<reference evidence="7 8" key="1">
    <citation type="submission" date="2020-07" db="EMBL/GenBank/DDBJ databases">
        <title>Roseicoccus Jingziensis gen. nov., sp. nov., isolated from coastal seawater.</title>
        <authorList>
            <person name="Feng X."/>
        </authorList>
    </citation>
    <scope>NUCLEOTIDE SEQUENCE [LARGE SCALE GENOMIC DNA]</scope>
    <source>
        <strain evidence="7 8">N1E253</strain>
    </source>
</reference>
<sequence>MQVITRKVDNFPVVFHYGQVRPDFNDTSKNPHRSRLDLNGEWLFRFDPQSIGEKQRWFSTKTHLKDWHQVNVPHSWDSMPGGKYWDWQNRSVTNPPHYNGSAWYRRSFEWTPQQNKRQRIVFLGVQQRARVYLNNSAIAMHEGGGAPFSIDISERLKPGTNTLALKVTRLPNFKLHKDGKKWDEIHYTHTLHPKAPDCWPYAGILRDVYLSEEAAISIRKTQICTQNDKLQTTVIISNNGKQTSSVWVKLRCSALAVPRHTSHELLRLAPGQTRVVKLSLSLSTDAKSWSPQSPHLYKAHITLHRENGQAFDQLVSTFGIRKFTTSGPQFTLNQQAIFLKGISLYEENHHRGGAITRKDHEKLFQLARQSNSNFIRMHVTQRAPYAYQLADQQGFLICAEWAGFWYTKEAMAQQSQDKQSIYQTLGRCAVWDLMNHPSVVLWGLHNEAHQFCPEYETFVKTGRSLVQELDQEKRPITWAAWHPTKGTPHFEHADAVGFNEYRGAMDPFEDLAPDLNKAIKSNPSKPLIIMENGAWSKRGERGPVTQKSTEDWQADLLKRQWNVLTQYTPAFSGYTYWLLSDYRSRKTYTGNRRSNGYSRMGLYDEFHQPKLVSEVFRDLINPLKK</sequence>